<name>A0A9Q6LNR1_PISSA</name>
<evidence type="ECO:0000313" key="2">
    <source>
        <dbReference type="Proteomes" id="UP000422232"/>
    </source>
</evidence>
<protein>
    <submittedName>
        <fullName evidence="1">Guanosine-5'-triphosphate,3'-diphosphate pyrophosphatase</fullName>
        <ecNumber evidence="1">3.6.1.40</ecNumber>
    </submittedName>
</protein>
<dbReference type="GO" id="GO:0008894">
    <property type="term" value="F:guanosine-5'-triphosphate,3'-diphosphate diphosphatase activity"/>
    <property type="evidence" value="ECO:0007669"/>
    <property type="project" value="UniProtKB-EC"/>
</dbReference>
<dbReference type="Proteomes" id="UP000422232">
    <property type="component" value="Chromosome"/>
</dbReference>
<dbReference type="FunFam" id="3.30.420.40:FF:000023">
    <property type="entry name" value="Guanosine-5'-triphosphate,3'-diphosphate pyrophosphatase"/>
    <property type="match status" value="1"/>
</dbReference>
<organism evidence="1 2">
    <name type="scientific">Piscirickettsia salmonis</name>
    <dbReference type="NCBI Taxonomy" id="1238"/>
    <lineage>
        <taxon>Bacteria</taxon>
        <taxon>Pseudomonadati</taxon>
        <taxon>Pseudomonadota</taxon>
        <taxon>Gammaproteobacteria</taxon>
        <taxon>Thiotrichales</taxon>
        <taxon>Piscirickettsiaceae</taxon>
        <taxon>Piscirickettsia</taxon>
    </lineage>
</organism>
<dbReference type="InterPro" id="IPR003695">
    <property type="entry name" value="Ppx_GppA_N"/>
</dbReference>
<dbReference type="Gene3D" id="3.30.420.150">
    <property type="entry name" value="Exopolyphosphatase. Domain 2"/>
    <property type="match status" value="1"/>
</dbReference>
<dbReference type="EMBL" id="CP038908">
    <property type="protein sequence ID" value="QGO07395.1"/>
    <property type="molecule type" value="Genomic_DNA"/>
</dbReference>
<dbReference type="EC" id="3.6.1.40" evidence="1"/>
<accession>A0A9Q6LNR1</accession>
<dbReference type="PANTHER" id="PTHR30005:SF0">
    <property type="entry name" value="RETROGRADE REGULATION PROTEIN 2"/>
    <property type="match status" value="1"/>
</dbReference>
<gene>
    <name evidence="1" type="primary">gppA</name>
    <name evidence="1" type="ORF">Psal009_03347</name>
</gene>
<dbReference type="RefSeq" id="WP_052104566.1">
    <property type="nucleotide sequence ID" value="NZ_CP012413.1"/>
</dbReference>
<sequence>MKQSANTIAAIDLGTNSFHLIIATIADKTGEVEILQRSRERVQLGAGFTAEGHLDSPALQRACQCLKHFNSELKATNVLKVKAVGTSALRDAKNQHEFLIAAERVLGYPIDIISGEEEARLIYLGVLSSFEQNQERLIIDIGGGSTELIAGFGSHIHALTSLDIGCLRYKELFFKDGQLTEQAFQAAIHAAYEQIDPIIDKFHGLNWQGAWGASGTIQSVVQVIKQLNLTEAIDLNALHTLKTLILKHQHVDELQFKGLKPERRTIFPSGLAILIAIFSRLQINHLSTAKGALREGLIHVLRTEVTKATKETNNLH</sequence>
<dbReference type="Gene3D" id="3.30.420.40">
    <property type="match status" value="1"/>
</dbReference>
<dbReference type="InterPro" id="IPR050273">
    <property type="entry name" value="GppA/Ppx_hydrolase"/>
</dbReference>
<dbReference type="Pfam" id="PF02541">
    <property type="entry name" value="Ppx-GppA"/>
    <property type="match status" value="1"/>
</dbReference>
<evidence type="ECO:0000313" key="1">
    <source>
        <dbReference type="EMBL" id="QGO07395.1"/>
    </source>
</evidence>
<reference evidence="1 2" key="1">
    <citation type="submission" date="2019-04" db="EMBL/GenBank/DDBJ databases">
        <title>Complete genome sequencing of Piscirickettsia salmonis strain Psal-009.</title>
        <authorList>
            <person name="Schober I."/>
            <person name="Bunk B."/>
            <person name="Sproer C."/>
            <person name="Carril G.P."/>
            <person name="Riedel T."/>
            <person name="Flores-Herrera P.A."/>
            <person name="Nourdin-Galindo G."/>
            <person name="Marshall S.H."/>
            <person name="Overmann J."/>
        </authorList>
    </citation>
    <scope>NUCLEOTIDE SEQUENCE [LARGE SCALE GENOMIC DNA]</scope>
    <source>
        <strain evidence="1 2">Psal-009</strain>
    </source>
</reference>
<dbReference type="AlphaFoldDB" id="A0A9Q6LNR1"/>
<dbReference type="InterPro" id="IPR043129">
    <property type="entry name" value="ATPase_NBD"/>
</dbReference>
<keyword evidence="1" id="KW-0378">Hydrolase</keyword>
<dbReference type="SUPFAM" id="SSF53067">
    <property type="entry name" value="Actin-like ATPase domain"/>
    <property type="match status" value="2"/>
</dbReference>
<dbReference type="CDD" id="cd24053">
    <property type="entry name" value="ASKHA_NBD_EcPPX-GppA-like"/>
    <property type="match status" value="1"/>
</dbReference>
<proteinExistence type="predicted"/>
<dbReference type="PANTHER" id="PTHR30005">
    <property type="entry name" value="EXOPOLYPHOSPHATASE"/>
    <property type="match status" value="1"/>
</dbReference>
<keyword evidence="2" id="KW-1185">Reference proteome</keyword>